<name>A0ABX0NFY4_9BURK</name>
<evidence type="ECO:0000313" key="3">
    <source>
        <dbReference type="EMBL" id="NHZ83413.1"/>
    </source>
</evidence>
<protein>
    <submittedName>
        <fullName evidence="3">Helix-turn-helix domain-containing protein</fullName>
    </submittedName>
</protein>
<organism evidence="3 4">
    <name type="scientific">Massilia frigida</name>
    <dbReference type="NCBI Taxonomy" id="2609281"/>
    <lineage>
        <taxon>Bacteria</taxon>
        <taxon>Pseudomonadati</taxon>
        <taxon>Pseudomonadota</taxon>
        <taxon>Betaproteobacteria</taxon>
        <taxon>Burkholderiales</taxon>
        <taxon>Oxalobacteraceae</taxon>
        <taxon>Telluria group</taxon>
        <taxon>Massilia</taxon>
    </lineage>
</organism>
<evidence type="ECO:0000259" key="2">
    <source>
        <dbReference type="PROSITE" id="PS50943"/>
    </source>
</evidence>
<accession>A0ABX0NFY4</accession>
<feature type="compositionally biased region" description="Polar residues" evidence="1">
    <location>
        <begin position="154"/>
        <end position="165"/>
    </location>
</feature>
<dbReference type="SUPFAM" id="SSF47413">
    <property type="entry name" value="lambda repressor-like DNA-binding domains"/>
    <property type="match status" value="1"/>
</dbReference>
<feature type="region of interest" description="Disordered" evidence="1">
    <location>
        <begin position="152"/>
        <end position="183"/>
    </location>
</feature>
<dbReference type="Gene3D" id="1.10.260.40">
    <property type="entry name" value="lambda repressor-like DNA-binding domains"/>
    <property type="match status" value="1"/>
</dbReference>
<gene>
    <name evidence="3" type="ORF">F2P44_29720</name>
</gene>
<keyword evidence="4" id="KW-1185">Reference proteome</keyword>
<reference evidence="3 4" key="1">
    <citation type="submission" date="2019-10" db="EMBL/GenBank/DDBJ databases">
        <title>Taxonomy of Antarctic Massilia spp.: description of Massilia rubra sp. nov., Massilia aquatica sp. nov., Massilia mucilaginosa sp. nov., Massilia frigida sp. nov. isolated from streams, lakes and regoliths.</title>
        <authorList>
            <person name="Holochova P."/>
            <person name="Sedlacek I."/>
            <person name="Kralova S."/>
            <person name="Maslanova I."/>
            <person name="Busse H.-J."/>
            <person name="Stankova E."/>
            <person name="Vrbovska V."/>
            <person name="Kovarovic V."/>
            <person name="Bartak M."/>
            <person name="Svec P."/>
            <person name="Pantucek R."/>
        </authorList>
    </citation>
    <scope>NUCLEOTIDE SEQUENCE [LARGE SCALE GENOMIC DNA]</scope>
    <source>
        <strain evidence="3 4">CCM 8695</strain>
    </source>
</reference>
<sequence>MSVSVFSTSNIIATNKSFNKILQFFARFYNKLLHLVILRNYFGKNIKMTDVQKDAPDRTQRLREALQRKNGGNASELARYAQVVPQAVSKWLTGTQFPRDRALDLAAEFLNVTPEYLKFGTPTVRPPPTEDSLILMYVKPLEAKLLTNFRESTEQGQRQMMISSTHAEKLSSEKLPDKGAASD</sequence>
<dbReference type="Proteomes" id="UP000621455">
    <property type="component" value="Unassembled WGS sequence"/>
</dbReference>
<dbReference type="PROSITE" id="PS50943">
    <property type="entry name" value="HTH_CROC1"/>
    <property type="match status" value="1"/>
</dbReference>
<feature type="domain" description="HTH cro/C1-type" evidence="2">
    <location>
        <begin position="62"/>
        <end position="117"/>
    </location>
</feature>
<dbReference type="Pfam" id="PF01381">
    <property type="entry name" value="HTH_3"/>
    <property type="match status" value="1"/>
</dbReference>
<dbReference type="CDD" id="cd00093">
    <property type="entry name" value="HTH_XRE"/>
    <property type="match status" value="1"/>
</dbReference>
<dbReference type="EMBL" id="WHJG01000051">
    <property type="protein sequence ID" value="NHZ83413.1"/>
    <property type="molecule type" value="Genomic_DNA"/>
</dbReference>
<evidence type="ECO:0000256" key="1">
    <source>
        <dbReference type="SAM" id="MobiDB-lite"/>
    </source>
</evidence>
<feature type="compositionally biased region" description="Basic and acidic residues" evidence="1">
    <location>
        <begin position="166"/>
        <end position="177"/>
    </location>
</feature>
<dbReference type="SMART" id="SM00530">
    <property type="entry name" value="HTH_XRE"/>
    <property type="match status" value="1"/>
</dbReference>
<dbReference type="RefSeq" id="WP_167093084.1">
    <property type="nucleotide sequence ID" value="NZ_WHJG01000051.1"/>
</dbReference>
<proteinExistence type="predicted"/>
<evidence type="ECO:0000313" key="4">
    <source>
        <dbReference type="Proteomes" id="UP000621455"/>
    </source>
</evidence>
<dbReference type="InterPro" id="IPR001387">
    <property type="entry name" value="Cro/C1-type_HTH"/>
</dbReference>
<comment type="caution">
    <text evidence="3">The sequence shown here is derived from an EMBL/GenBank/DDBJ whole genome shotgun (WGS) entry which is preliminary data.</text>
</comment>
<dbReference type="InterPro" id="IPR010982">
    <property type="entry name" value="Lambda_DNA-bd_dom_sf"/>
</dbReference>